<proteinExistence type="predicted"/>
<evidence type="ECO:0000313" key="2">
    <source>
        <dbReference type="EMBL" id="GAA3788242.1"/>
    </source>
</evidence>
<organism evidence="2 3">
    <name type="scientific">Streptomyces coacervatus</name>
    <dbReference type="NCBI Taxonomy" id="647381"/>
    <lineage>
        <taxon>Bacteria</taxon>
        <taxon>Bacillati</taxon>
        <taxon>Actinomycetota</taxon>
        <taxon>Actinomycetes</taxon>
        <taxon>Kitasatosporales</taxon>
        <taxon>Streptomycetaceae</taxon>
        <taxon>Streptomyces</taxon>
    </lineage>
</organism>
<protein>
    <submittedName>
        <fullName evidence="2">Uncharacterized protein</fullName>
    </submittedName>
</protein>
<evidence type="ECO:0000313" key="3">
    <source>
        <dbReference type="Proteomes" id="UP001501009"/>
    </source>
</evidence>
<comment type="caution">
    <text evidence="2">The sequence shown here is derived from an EMBL/GenBank/DDBJ whole genome shotgun (WGS) entry which is preliminary data.</text>
</comment>
<accession>A0ABP7HDZ1</accession>
<dbReference type="EMBL" id="BAABDE010000013">
    <property type="protein sequence ID" value="GAA3788242.1"/>
    <property type="molecule type" value="Genomic_DNA"/>
</dbReference>
<feature type="compositionally biased region" description="Basic and acidic residues" evidence="1">
    <location>
        <begin position="9"/>
        <end position="23"/>
    </location>
</feature>
<name>A0ABP7HDZ1_9ACTN</name>
<reference evidence="3" key="1">
    <citation type="journal article" date="2019" name="Int. J. Syst. Evol. Microbiol.">
        <title>The Global Catalogue of Microorganisms (GCM) 10K type strain sequencing project: providing services to taxonomists for standard genome sequencing and annotation.</title>
        <authorList>
            <consortium name="The Broad Institute Genomics Platform"/>
            <consortium name="The Broad Institute Genome Sequencing Center for Infectious Disease"/>
            <person name="Wu L."/>
            <person name="Ma J."/>
        </authorList>
    </citation>
    <scope>NUCLEOTIDE SEQUENCE [LARGE SCALE GENOMIC DNA]</scope>
    <source>
        <strain evidence="3">JCM 17138</strain>
    </source>
</reference>
<gene>
    <name evidence="2" type="ORF">GCM10022403_023390</name>
</gene>
<dbReference type="Proteomes" id="UP001501009">
    <property type="component" value="Unassembled WGS sequence"/>
</dbReference>
<evidence type="ECO:0000256" key="1">
    <source>
        <dbReference type="SAM" id="MobiDB-lite"/>
    </source>
</evidence>
<keyword evidence="3" id="KW-1185">Reference proteome</keyword>
<sequence>MGQETTGGHVDRRATDSVTERIDGTAARGGTRERHLHEIFLFGRYWHPRNILDNYIISEGFARIIGRKIIGRQSRRSTDGKNGGGRYACHHDSAHFAHVSPCGDLLGRQDISPD</sequence>
<feature type="region of interest" description="Disordered" evidence="1">
    <location>
        <begin position="1"/>
        <end position="29"/>
    </location>
</feature>